<dbReference type="EMBL" id="JAWMWH010000003">
    <property type="protein sequence ID" value="MEJ6400849.1"/>
    <property type="molecule type" value="Genomic_DNA"/>
</dbReference>
<keyword evidence="2" id="KW-1185">Reference proteome</keyword>
<comment type="caution">
    <text evidence="1">The sequence shown here is derived from an EMBL/GenBank/DDBJ whole genome shotgun (WGS) entry which is preliminary data.</text>
</comment>
<organism evidence="1 2">
    <name type="scientific">Nicoliella lavandulae</name>
    <dbReference type="NCBI Taxonomy" id="3082954"/>
    <lineage>
        <taxon>Bacteria</taxon>
        <taxon>Bacillati</taxon>
        <taxon>Bacillota</taxon>
        <taxon>Bacilli</taxon>
        <taxon>Lactobacillales</taxon>
        <taxon>Lactobacillaceae</taxon>
        <taxon>Nicoliella</taxon>
    </lineage>
</organism>
<accession>A0ABU8SLX1</accession>
<reference evidence="1 2" key="1">
    <citation type="submission" date="2023-10" db="EMBL/GenBank/DDBJ databases">
        <title>Nicoliella lavandulae sp. nov. isolated from Lavandula angustifolia flowers.</title>
        <authorList>
            <person name="Alcantara C."/>
            <person name="Zuniga M."/>
            <person name="Landete J.M."/>
            <person name="Monedero V."/>
        </authorList>
    </citation>
    <scope>NUCLEOTIDE SEQUENCE [LARGE SCALE GENOMIC DNA]</scope>
    <source>
        <strain evidence="1 2">Es01</strain>
    </source>
</reference>
<dbReference type="Proteomes" id="UP001370590">
    <property type="component" value="Unassembled WGS sequence"/>
</dbReference>
<evidence type="ECO:0000313" key="2">
    <source>
        <dbReference type="Proteomes" id="UP001370590"/>
    </source>
</evidence>
<evidence type="ECO:0000313" key="1">
    <source>
        <dbReference type="EMBL" id="MEJ6400849.1"/>
    </source>
</evidence>
<dbReference type="RefSeq" id="WP_339960703.1">
    <property type="nucleotide sequence ID" value="NZ_JAWMWH010000003.1"/>
</dbReference>
<protein>
    <submittedName>
        <fullName evidence="1">Uncharacterized protein</fullName>
    </submittedName>
</protein>
<name>A0ABU8SLX1_9LACO</name>
<gene>
    <name evidence="1" type="ORF">R4146_06780</name>
</gene>
<proteinExistence type="predicted"/>
<sequence length="88" mass="9987">MHNFTNEEATVLSNAFLSFKDTLQSDNQRGRSELDGLSEQVLNHHSLNPLGTDFTFVKMALKNYRKLVQDTNILATIDNLIARYKGIC</sequence>